<keyword evidence="4 6" id="KW-1133">Transmembrane helix</keyword>
<evidence type="ECO:0000259" key="7">
    <source>
        <dbReference type="Pfam" id="PF09335"/>
    </source>
</evidence>
<dbReference type="InterPro" id="IPR051311">
    <property type="entry name" value="DedA_domain"/>
</dbReference>
<feature type="domain" description="VTT" evidence="7">
    <location>
        <begin position="23"/>
        <end position="143"/>
    </location>
</feature>
<organism evidence="8 9">
    <name type="scientific">Alloyangia pacifica</name>
    <dbReference type="NCBI Taxonomy" id="311180"/>
    <lineage>
        <taxon>Bacteria</taxon>
        <taxon>Pseudomonadati</taxon>
        <taxon>Pseudomonadota</taxon>
        <taxon>Alphaproteobacteria</taxon>
        <taxon>Rhodobacterales</taxon>
        <taxon>Roseobacteraceae</taxon>
        <taxon>Alloyangia</taxon>
    </lineage>
</organism>
<name>A0A1I6TGG0_9RHOB</name>
<gene>
    <name evidence="8" type="ORF">SAMN04488050_10654</name>
</gene>
<dbReference type="Proteomes" id="UP000199392">
    <property type="component" value="Unassembled WGS sequence"/>
</dbReference>
<feature type="transmembrane region" description="Helical" evidence="6">
    <location>
        <begin position="161"/>
        <end position="179"/>
    </location>
</feature>
<reference evidence="9" key="1">
    <citation type="submission" date="2016-10" db="EMBL/GenBank/DDBJ databases">
        <authorList>
            <person name="Varghese N."/>
            <person name="Submissions S."/>
        </authorList>
    </citation>
    <scope>NUCLEOTIDE SEQUENCE [LARGE SCALE GENOMIC DNA]</scope>
    <source>
        <strain evidence="9">DSM 26894</strain>
    </source>
</reference>
<keyword evidence="5 6" id="KW-0472">Membrane</keyword>
<feature type="transmembrane region" description="Helical" evidence="6">
    <location>
        <begin position="12"/>
        <end position="33"/>
    </location>
</feature>
<feature type="transmembrane region" description="Helical" evidence="6">
    <location>
        <begin position="120"/>
        <end position="141"/>
    </location>
</feature>
<evidence type="ECO:0000256" key="3">
    <source>
        <dbReference type="ARBA" id="ARBA00022692"/>
    </source>
</evidence>
<keyword evidence="2" id="KW-1003">Cell membrane</keyword>
<dbReference type="PANTHER" id="PTHR42709">
    <property type="entry name" value="ALKALINE PHOSPHATASE LIKE PROTEIN"/>
    <property type="match status" value="1"/>
</dbReference>
<dbReference type="OrthoDB" id="948134at2"/>
<evidence type="ECO:0000256" key="1">
    <source>
        <dbReference type="ARBA" id="ARBA00004651"/>
    </source>
</evidence>
<keyword evidence="9" id="KW-1185">Reference proteome</keyword>
<keyword evidence="3 6" id="KW-0812">Transmembrane</keyword>
<feature type="transmembrane region" description="Helical" evidence="6">
    <location>
        <begin position="45"/>
        <end position="65"/>
    </location>
</feature>
<dbReference type="AlphaFoldDB" id="A0A1I6TGG0"/>
<evidence type="ECO:0000256" key="5">
    <source>
        <dbReference type="ARBA" id="ARBA00023136"/>
    </source>
</evidence>
<dbReference type="EMBL" id="FOZW01000006">
    <property type="protein sequence ID" value="SFS88218.1"/>
    <property type="molecule type" value="Genomic_DNA"/>
</dbReference>
<evidence type="ECO:0000313" key="8">
    <source>
        <dbReference type="EMBL" id="SFS88218.1"/>
    </source>
</evidence>
<accession>A0A1I6TGG0</accession>
<dbReference type="Pfam" id="PF09335">
    <property type="entry name" value="VTT_dom"/>
    <property type="match status" value="1"/>
</dbReference>
<dbReference type="GO" id="GO:0005886">
    <property type="term" value="C:plasma membrane"/>
    <property type="evidence" value="ECO:0007669"/>
    <property type="project" value="UniProtKB-SubCell"/>
</dbReference>
<dbReference type="RefSeq" id="WP_092425365.1">
    <property type="nucleotide sequence ID" value="NZ_FNCL01000006.1"/>
</dbReference>
<evidence type="ECO:0000313" key="9">
    <source>
        <dbReference type="Proteomes" id="UP000199392"/>
    </source>
</evidence>
<comment type="subcellular location">
    <subcellularLocation>
        <location evidence="1">Cell membrane</location>
        <topology evidence="1">Multi-pass membrane protein</topology>
    </subcellularLocation>
</comment>
<proteinExistence type="predicted"/>
<evidence type="ECO:0000256" key="2">
    <source>
        <dbReference type="ARBA" id="ARBA00022475"/>
    </source>
</evidence>
<dbReference type="STRING" id="311180.SAMN04488050_10654"/>
<evidence type="ECO:0000256" key="4">
    <source>
        <dbReference type="ARBA" id="ARBA00022989"/>
    </source>
</evidence>
<protein>
    <submittedName>
        <fullName evidence="8">Membrane protein DedA, SNARE-associated domain</fullName>
    </submittedName>
</protein>
<evidence type="ECO:0000256" key="6">
    <source>
        <dbReference type="SAM" id="Phobius"/>
    </source>
</evidence>
<dbReference type="InterPro" id="IPR032816">
    <property type="entry name" value="VTT_dom"/>
</dbReference>
<sequence length="187" mass="20555">MIDALIAKYGLIVVFLGCALEGDTVAITSGLLAHHQLLPLWPTLAAAWAGGWSADVGIFLLARGYRDHPRVLRILGHPVSQGMARKFLGRPALLAAVFRFLPGMRTVTPVLLATSARLRLALYLPVTCLSALVWAVVMVVIGHGIGTLVHRIWGHVDRTELLLALPVLLVALFLGHRLWRMRRDLER</sequence>
<dbReference type="PANTHER" id="PTHR42709:SF6">
    <property type="entry name" value="UNDECAPRENYL PHOSPHATE TRANSPORTER A"/>
    <property type="match status" value="1"/>
</dbReference>